<comment type="caution">
    <text evidence="1">The sequence shown here is derived from an EMBL/GenBank/DDBJ whole genome shotgun (WGS) entry which is preliminary data.</text>
</comment>
<protein>
    <submittedName>
        <fullName evidence="1">Wound-induced protein 1</fullName>
    </submittedName>
</protein>
<dbReference type="PANTHER" id="PTHR33703">
    <property type="entry name" value="OS07G0691300 PROTEIN"/>
    <property type="match status" value="1"/>
</dbReference>
<dbReference type="SUPFAM" id="SSF54427">
    <property type="entry name" value="NTF2-like"/>
    <property type="match status" value="1"/>
</dbReference>
<dbReference type="PIRSF" id="PIRSF007948">
    <property type="entry name" value="Wound-induced_Wun1"/>
    <property type="match status" value="1"/>
</dbReference>
<dbReference type="InterPro" id="IPR016533">
    <property type="entry name" value="Wound-induced_1/12_sub"/>
</dbReference>
<evidence type="ECO:0000313" key="1">
    <source>
        <dbReference type="EMBL" id="PHT44945.1"/>
    </source>
</evidence>
<name>A0A2G2WI74_CAPBA</name>
<keyword evidence="2" id="KW-1185">Reference proteome</keyword>
<dbReference type="Gene3D" id="3.10.450.50">
    <property type="match status" value="1"/>
</dbReference>
<gene>
    <name evidence="1" type="ORF">CQW23_14103</name>
</gene>
<reference evidence="1 2" key="1">
    <citation type="journal article" date="2017" name="Genome Biol.">
        <title>New reference genome sequences of hot pepper reveal the massive evolution of plant disease-resistance genes by retroduplication.</title>
        <authorList>
            <person name="Kim S."/>
            <person name="Park J."/>
            <person name="Yeom S.I."/>
            <person name="Kim Y.M."/>
            <person name="Seo E."/>
            <person name="Kim K.T."/>
            <person name="Kim M.S."/>
            <person name="Lee J.M."/>
            <person name="Cheong K."/>
            <person name="Shin H.S."/>
            <person name="Kim S.B."/>
            <person name="Han K."/>
            <person name="Lee J."/>
            <person name="Park M."/>
            <person name="Lee H.A."/>
            <person name="Lee H.Y."/>
            <person name="Lee Y."/>
            <person name="Oh S."/>
            <person name="Lee J.H."/>
            <person name="Choi E."/>
            <person name="Choi E."/>
            <person name="Lee S.E."/>
            <person name="Jeon J."/>
            <person name="Kim H."/>
            <person name="Choi G."/>
            <person name="Song H."/>
            <person name="Lee J."/>
            <person name="Lee S.C."/>
            <person name="Kwon J.K."/>
            <person name="Lee H.Y."/>
            <person name="Koo N."/>
            <person name="Hong Y."/>
            <person name="Kim R.W."/>
            <person name="Kang W.H."/>
            <person name="Huh J.H."/>
            <person name="Kang B.C."/>
            <person name="Yang T.J."/>
            <person name="Lee Y.H."/>
            <person name="Bennetzen J.L."/>
            <person name="Choi D."/>
        </authorList>
    </citation>
    <scope>NUCLEOTIDE SEQUENCE [LARGE SCALE GENOMIC DNA]</scope>
    <source>
        <strain evidence="2">cv. PBC81</strain>
    </source>
</reference>
<dbReference type="STRING" id="33114.A0A2G2WI74"/>
<dbReference type="OrthoDB" id="667779at2759"/>
<accession>A0A2G2WI74</accession>
<dbReference type="AlphaFoldDB" id="A0A2G2WI74"/>
<evidence type="ECO:0000313" key="2">
    <source>
        <dbReference type="Proteomes" id="UP000224567"/>
    </source>
</evidence>
<dbReference type="InterPro" id="IPR032710">
    <property type="entry name" value="NTF2-like_dom_sf"/>
</dbReference>
<dbReference type="InterPro" id="IPR009798">
    <property type="entry name" value="Wun1-like"/>
</dbReference>
<dbReference type="PANTHER" id="PTHR33703:SF1">
    <property type="entry name" value="WOUND-INDUCED PROTEIN 1"/>
    <property type="match status" value="1"/>
</dbReference>
<proteinExistence type="predicted"/>
<dbReference type="SMR" id="A0A2G2WI74"/>
<organism evidence="1 2">
    <name type="scientific">Capsicum baccatum</name>
    <name type="common">Peruvian pepper</name>
    <dbReference type="NCBI Taxonomy" id="33114"/>
    <lineage>
        <taxon>Eukaryota</taxon>
        <taxon>Viridiplantae</taxon>
        <taxon>Streptophyta</taxon>
        <taxon>Embryophyta</taxon>
        <taxon>Tracheophyta</taxon>
        <taxon>Spermatophyta</taxon>
        <taxon>Magnoliopsida</taxon>
        <taxon>eudicotyledons</taxon>
        <taxon>Gunneridae</taxon>
        <taxon>Pentapetalae</taxon>
        <taxon>asterids</taxon>
        <taxon>lamiids</taxon>
        <taxon>Solanales</taxon>
        <taxon>Solanaceae</taxon>
        <taxon>Solanoideae</taxon>
        <taxon>Capsiceae</taxon>
        <taxon>Capsicum</taxon>
    </lineage>
</organism>
<dbReference type="Pfam" id="PF07107">
    <property type="entry name" value="WI12"/>
    <property type="match status" value="1"/>
</dbReference>
<reference evidence="2" key="2">
    <citation type="journal article" date="2017" name="J. Anim. Genet.">
        <title>Multiple reference genome sequences of hot pepper reveal the massive evolution of plant disease resistance genes by retroduplication.</title>
        <authorList>
            <person name="Kim S."/>
            <person name="Park J."/>
            <person name="Yeom S.-I."/>
            <person name="Kim Y.-M."/>
            <person name="Seo E."/>
            <person name="Kim K.-T."/>
            <person name="Kim M.-S."/>
            <person name="Lee J.M."/>
            <person name="Cheong K."/>
            <person name="Shin H.-S."/>
            <person name="Kim S.-B."/>
            <person name="Han K."/>
            <person name="Lee J."/>
            <person name="Park M."/>
            <person name="Lee H.-A."/>
            <person name="Lee H.-Y."/>
            <person name="Lee Y."/>
            <person name="Oh S."/>
            <person name="Lee J.H."/>
            <person name="Choi E."/>
            <person name="Choi E."/>
            <person name="Lee S.E."/>
            <person name="Jeon J."/>
            <person name="Kim H."/>
            <person name="Choi G."/>
            <person name="Song H."/>
            <person name="Lee J."/>
            <person name="Lee S.-C."/>
            <person name="Kwon J.-K."/>
            <person name="Lee H.-Y."/>
            <person name="Koo N."/>
            <person name="Hong Y."/>
            <person name="Kim R.W."/>
            <person name="Kang W.-H."/>
            <person name="Huh J.H."/>
            <person name="Kang B.-C."/>
            <person name="Yang T.-J."/>
            <person name="Lee Y.-H."/>
            <person name="Bennetzen J.L."/>
            <person name="Choi D."/>
        </authorList>
    </citation>
    <scope>NUCLEOTIDE SEQUENCE [LARGE SCALE GENOMIC DNA]</scope>
    <source>
        <strain evidence="2">cv. PBC81</strain>
    </source>
</reference>
<dbReference type="EMBL" id="MLFT02000006">
    <property type="protein sequence ID" value="PHT44945.1"/>
    <property type="molecule type" value="Genomic_DNA"/>
</dbReference>
<sequence>MRILTGTAKSDHVSFQFLPKTIDVFGSIVLVEGCDPTRSITWVHAWTVTDGVITQVREYFNTSLTVTCFGKKTQSDISSITPPLHCPSVWESSLPNRVGKSFPGLVLAL</sequence>
<dbReference type="Proteomes" id="UP000224567">
    <property type="component" value="Unassembled WGS sequence"/>
</dbReference>